<reference evidence="2 3" key="1">
    <citation type="submission" date="2018-09" db="EMBL/GenBank/DDBJ databases">
        <title>YIM PH21274 draft genome.</title>
        <authorList>
            <person name="Miao C."/>
        </authorList>
    </citation>
    <scope>NUCLEOTIDE SEQUENCE [LARGE SCALE GENOMIC DNA]</scope>
    <source>
        <strain evidence="2 3">YIM PH 21724</strain>
    </source>
</reference>
<proteinExistence type="predicted"/>
<gene>
    <name evidence="2" type="ORF">D5S18_04995</name>
</gene>
<dbReference type="InterPro" id="IPR010310">
    <property type="entry name" value="T7SS_ESAT-6-like"/>
</dbReference>
<keyword evidence="3" id="KW-1185">Reference proteome</keyword>
<comment type="caution">
    <text evidence="2">The sequence shown here is derived from an EMBL/GenBank/DDBJ whole genome shotgun (WGS) entry which is preliminary data.</text>
</comment>
<organism evidence="2 3">
    <name type="scientific">Nocardia panacis</name>
    <dbReference type="NCBI Taxonomy" id="2340916"/>
    <lineage>
        <taxon>Bacteria</taxon>
        <taxon>Bacillati</taxon>
        <taxon>Actinomycetota</taxon>
        <taxon>Actinomycetes</taxon>
        <taxon>Mycobacteriales</taxon>
        <taxon>Nocardiaceae</taxon>
        <taxon>Nocardia</taxon>
    </lineage>
</organism>
<protein>
    <recommendedName>
        <fullName evidence="4">WXG100 family type VII secretion target</fullName>
    </recommendedName>
</protein>
<sequence length="126" mass="13419">MFRCRRMGSAARTLAGTRGYVMADELSANFTDMQVSARQLADWHGDSTQVFEAGHAEISSAASGWVGNSQAALHTALAKMRGSASRLTGRLDDHSADIAAGSGEYHDVDHGSGENITRSGRTHLKI</sequence>
<accession>A0A3A4KMC4</accession>
<dbReference type="Pfam" id="PF06013">
    <property type="entry name" value="WXG100"/>
    <property type="match status" value="1"/>
</dbReference>
<dbReference type="AlphaFoldDB" id="A0A3A4KMC4"/>
<dbReference type="InterPro" id="IPR036689">
    <property type="entry name" value="ESAT-6-like_sf"/>
</dbReference>
<evidence type="ECO:0000313" key="2">
    <source>
        <dbReference type="EMBL" id="RJO78277.1"/>
    </source>
</evidence>
<evidence type="ECO:0000313" key="3">
    <source>
        <dbReference type="Proteomes" id="UP000266677"/>
    </source>
</evidence>
<name>A0A3A4KMC4_9NOCA</name>
<evidence type="ECO:0000256" key="1">
    <source>
        <dbReference type="SAM" id="MobiDB-lite"/>
    </source>
</evidence>
<feature type="region of interest" description="Disordered" evidence="1">
    <location>
        <begin position="103"/>
        <end position="126"/>
    </location>
</feature>
<dbReference type="Proteomes" id="UP000266677">
    <property type="component" value="Unassembled WGS sequence"/>
</dbReference>
<dbReference type="Gene3D" id="1.10.287.1060">
    <property type="entry name" value="ESAT-6-like"/>
    <property type="match status" value="1"/>
</dbReference>
<dbReference type="SUPFAM" id="SSF140453">
    <property type="entry name" value="EsxAB dimer-like"/>
    <property type="match status" value="1"/>
</dbReference>
<evidence type="ECO:0008006" key="4">
    <source>
        <dbReference type="Google" id="ProtNLM"/>
    </source>
</evidence>
<dbReference type="EMBL" id="QZFU01000013">
    <property type="protein sequence ID" value="RJO78277.1"/>
    <property type="molecule type" value="Genomic_DNA"/>
</dbReference>